<dbReference type="Proteomes" id="UP000663828">
    <property type="component" value="Unassembled WGS sequence"/>
</dbReference>
<organism evidence="2 5">
    <name type="scientific">Adineta ricciae</name>
    <name type="common">Rotifer</name>
    <dbReference type="NCBI Taxonomy" id="249248"/>
    <lineage>
        <taxon>Eukaryota</taxon>
        <taxon>Metazoa</taxon>
        <taxon>Spiralia</taxon>
        <taxon>Gnathifera</taxon>
        <taxon>Rotifera</taxon>
        <taxon>Eurotatoria</taxon>
        <taxon>Bdelloidea</taxon>
        <taxon>Adinetida</taxon>
        <taxon>Adinetidae</taxon>
        <taxon>Adineta</taxon>
    </lineage>
</organism>
<reference evidence="2" key="1">
    <citation type="submission" date="2021-02" db="EMBL/GenBank/DDBJ databases">
        <authorList>
            <person name="Nowell W R."/>
        </authorList>
    </citation>
    <scope>NUCLEOTIDE SEQUENCE</scope>
</reference>
<dbReference type="EMBL" id="CAJNOR010008872">
    <property type="protein sequence ID" value="CAF1638614.1"/>
    <property type="molecule type" value="Genomic_DNA"/>
</dbReference>
<evidence type="ECO:0000313" key="3">
    <source>
        <dbReference type="EMBL" id="CAF1638614.1"/>
    </source>
</evidence>
<feature type="region of interest" description="Disordered" evidence="1">
    <location>
        <begin position="1099"/>
        <end position="1119"/>
    </location>
</feature>
<dbReference type="PANTHER" id="PTHR33845:SF1">
    <property type="entry name" value="C2H2-TYPE DOMAIN-CONTAINING PROTEIN"/>
    <property type="match status" value="1"/>
</dbReference>
<dbReference type="PANTHER" id="PTHR33845">
    <property type="entry name" value="C2H2-TYPE DOMAIN-CONTAINING PROTEIN"/>
    <property type="match status" value="1"/>
</dbReference>
<evidence type="ECO:0000313" key="5">
    <source>
        <dbReference type="Proteomes" id="UP000663852"/>
    </source>
</evidence>
<comment type="caution">
    <text evidence="2">The sequence shown here is derived from an EMBL/GenBank/DDBJ whole genome shotgun (WGS) entry which is preliminary data.</text>
</comment>
<dbReference type="Proteomes" id="UP000663852">
    <property type="component" value="Unassembled WGS sequence"/>
</dbReference>
<evidence type="ECO:0000313" key="4">
    <source>
        <dbReference type="Proteomes" id="UP000663828"/>
    </source>
</evidence>
<name>A0A815WIX7_ADIRI</name>
<keyword evidence="4" id="KW-1185">Reference proteome</keyword>
<proteinExistence type="predicted"/>
<dbReference type="EMBL" id="CAJNOJ010001281">
    <property type="protein sequence ID" value="CAF1548365.1"/>
    <property type="molecule type" value="Genomic_DNA"/>
</dbReference>
<evidence type="ECO:0000313" key="2">
    <source>
        <dbReference type="EMBL" id="CAF1548365.1"/>
    </source>
</evidence>
<accession>A0A815WIX7</accession>
<sequence>MLLRSDLFFQHKVAIHNAFVCDAHRKALLKKFCFVETKSRCSACLSVRNIEKQHKAGLRNISVSQAITLFEVFQVKNSFGKLICRDCRGEVAKKTDSVREELHNDAFNCIFDIESLCCEDLMEQDDDKVDNDFDYQPLYDFSFGSETLKEQTAALNNFLTACGSKNKVTVTTSYKDLSHRVKLRYVRLFRSITQLVAKLMTSEDASMLMHDSFRDYGEDESNIVLDGNFRQVMNGIKEAYANAESWEARREILSVVAPKISLKLIQLFIPGLTGSRFTAARLHAKKYSAGSRIEETSKVVQRFDDRQIAHFLDFIVSPHVCTDLPFGEKVLKLSSGVELFVPNTIRNMGATRIIDQYLQYCQEISLDFEPLRESSLFTILNTCKASTRKSLQGINYFAAEAGEAFDGLQKMIDDEVPLRNESERLIENLKRARFYLKSDYKVHISRSSNVADHCCVYALSDPKNRDFAQDCDHQHDEFCIECSNLTDTLNEIEKLLGEIGKDKDILDRALKKFQLYRESIEAWKAHLLRSINQDLCRENLLDKLAHNEIYINLDWAMKFLPVKSREPQSEFFGKRGISWHISVVMKNGTSIEDDKNTSVEQSDIFDDSQQTDDFEMIDVSEKNSVDHNTTHKENKQSFKYKIFVHVFDECTQDSETVLAILSDVLSQIKQADPQIENAYVRSDNAGCYHSASTLALASRVSEKTGIMIQRFDFCDPQGGKGPCDRYAAVIKSNVRRYLNENHNVTTAYEFVEACRSYKGVRGVFASEYRIGLRDSEKRKKSTIAQITNYFNFQYQSQGLLVHRSWNIGSGLFIPWLRLNREQPILDLISNTTEKLVHEWVETRQKFHDEEICVDDYDEQNEEFLSIPYMRKRIYTCDVEPGCISEFMTFGRYMNHIVIGSHKRKTEKLSFKDTAMKMYHTKLEEFENRRIVSMELHLSDMTDVDATPPSEGWALPVRKPKTEFTDKQREYLTKKFDEGVSSIKHWKPKEVVLDRETLKANGKFYFSPSEILTESQIRSYFCRIKRDVEKNGSRLLSKNDSIVHQQVVTSTSTDRDDEEIDVELETLVQDYLDTEAILEAKEIFENLTLDVRMALDFAFSKNSSNTTPPMPQMRNSSDRK</sequence>
<dbReference type="OrthoDB" id="5988132at2759"/>
<dbReference type="AlphaFoldDB" id="A0A815WIX7"/>
<evidence type="ECO:0000256" key="1">
    <source>
        <dbReference type="SAM" id="MobiDB-lite"/>
    </source>
</evidence>
<gene>
    <name evidence="2" type="ORF">EDS130_LOCUS45821</name>
    <name evidence="3" type="ORF">XAT740_LOCUS52910</name>
</gene>
<protein>
    <submittedName>
        <fullName evidence="2">Uncharacterized protein</fullName>
    </submittedName>
</protein>